<keyword evidence="2" id="KW-1185">Reference proteome</keyword>
<name>A0ABR4HHW9_9EURO</name>
<accession>A0ABR4HHW9</accession>
<evidence type="ECO:0000313" key="1">
    <source>
        <dbReference type="EMBL" id="KAL2815089.1"/>
    </source>
</evidence>
<protein>
    <submittedName>
        <fullName evidence="1">Uncharacterized protein</fullName>
    </submittedName>
</protein>
<reference evidence="1 2" key="1">
    <citation type="submission" date="2024-07" db="EMBL/GenBank/DDBJ databases">
        <title>Section-level genome sequencing and comparative genomics of Aspergillus sections Usti and Cavernicolus.</title>
        <authorList>
            <consortium name="Lawrence Berkeley National Laboratory"/>
            <person name="Nybo J.L."/>
            <person name="Vesth T.C."/>
            <person name="Theobald S."/>
            <person name="Frisvad J.C."/>
            <person name="Larsen T.O."/>
            <person name="Kjaerboelling I."/>
            <person name="Rothschild-Mancinelli K."/>
            <person name="Lyhne E.K."/>
            <person name="Kogle M.E."/>
            <person name="Barry K."/>
            <person name="Clum A."/>
            <person name="Na H."/>
            <person name="Ledsgaard L."/>
            <person name="Lin J."/>
            <person name="Lipzen A."/>
            <person name="Kuo A."/>
            <person name="Riley R."/>
            <person name="Mondo S."/>
            <person name="Labutti K."/>
            <person name="Haridas S."/>
            <person name="Pangalinan J."/>
            <person name="Salamov A.A."/>
            <person name="Simmons B.A."/>
            <person name="Magnuson J.K."/>
            <person name="Chen J."/>
            <person name="Drula E."/>
            <person name="Henrissat B."/>
            <person name="Wiebenga A."/>
            <person name="Lubbers R.J."/>
            <person name="Gomes A.C."/>
            <person name="Makela M.R."/>
            <person name="Stajich J."/>
            <person name="Grigoriev I.V."/>
            <person name="Mortensen U.H."/>
            <person name="De Vries R.P."/>
            <person name="Baker S.E."/>
            <person name="Andersen M.R."/>
        </authorList>
    </citation>
    <scope>NUCLEOTIDE SEQUENCE [LARGE SCALE GENOMIC DNA]</scope>
    <source>
        <strain evidence="1 2">CBS 588.65</strain>
    </source>
</reference>
<proteinExistence type="predicted"/>
<sequence>MTQWTLAAATAIGHPRNYKSWPRALLPITGSRRLSASWAFCCLFGFQVKPSRRQGLHCPGQEIRIRIISAIKKQILCLYHTNSKIYQSAVIVTSLLPPILLTEGPV</sequence>
<dbReference type="Proteomes" id="UP001610334">
    <property type="component" value="Unassembled WGS sequence"/>
</dbReference>
<dbReference type="EMBL" id="JBFXLT010000029">
    <property type="protein sequence ID" value="KAL2815089.1"/>
    <property type="molecule type" value="Genomic_DNA"/>
</dbReference>
<gene>
    <name evidence="1" type="ORF">BJX63DRAFT_169355</name>
</gene>
<comment type="caution">
    <text evidence="1">The sequence shown here is derived from an EMBL/GenBank/DDBJ whole genome shotgun (WGS) entry which is preliminary data.</text>
</comment>
<organism evidence="1 2">
    <name type="scientific">Aspergillus granulosus</name>
    <dbReference type="NCBI Taxonomy" id="176169"/>
    <lineage>
        <taxon>Eukaryota</taxon>
        <taxon>Fungi</taxon>
        <taxon>Dikarya</taxon>
        <taxon>Ascomycota</taxon>
        <taxon>Pezizomycotina</taxon>
        <taxon>Eurotiomycetes</taxon>
        <taxon>Eurotiomycetidae</taxon>
        <taxon>Eurotiales</taxon>
        <taxon>Aspergillaceae</taxon>
        <taxon>Aspergillus</taxon>
        <taxon>Aspergillus subgen. Nidulantes</taxon>
    </lineage>
</organism>
<evidence type="ECO:0000313" key="2">
    <source>
        <dbReference type="Proteomes" id="UP001610334"/>
    </source>
</evidence>